<dbReference type="OMA" id="FKDPGEY"/>
<feature type="transmembrane region" description="Helical" evidence="1">
    <location>
        <begin position="70"/>
        <end position="92"/>
    </location>
</feature>
<proteinExistence type="predicted"/>
<keyword evidence="1" id="KW-1133">Transmembrane helix</keyword>
<dbReference type="Pfam" id="PF20433">
    <property type="entry name" value="PKAT_KLD"/>
    <property type="match status" value="1"/>
</dbReference>
<accession>K7E532</accession>
<dbReference type="Proteomes" id="UP000002280">
    <property type="component" value="Chromosome 6"/>
</dbReference>
<dbReference type="SUPFAM" id="SSF49299">
    <property type="entry name" value="PKD domain"/>
    <property type="match status" value="1"/>
</dbReference>
<organism evidence="3 4">
    <name type="scientific">Monodelphis domestica</name>
    <name type="common">Gray short-tailed opossum</name>
    <dbReference type="NCBI Taxonomy" id="13616"/>
    <lineage>
        <taxon>Eukaryota</taxon>
        <taxon>Metazoa</taxon>
        <taxon>Chordata</taxon>
        <taxon>Craniata</taxon>
        <taxon>Vertebrata</taxon>
        <taxon>Euteleostomi</taxon>
        <taxon>Mammalia</taxon>
        <taxon>Metatheria</taxon>
        <taxon>Didelphimorphia</taxon>
        <taxon>Didelphidae</taxon>
        <taxon>Monodelphis</taxon>
    </lineage>
</organism>
<dbReference type="AlphaFoldDB" id="K7E532"/>
<feature type="domain" description="PKAT KLD" evidence="2">
    <location>
        <begin position="2"/>
        <end position="42"/>
    </location>
</feature>
<dbReference type="STRING" id="13616.ENSMODP00000040884"/>
<reference evidence="3" key="2">
    <citation type="submission" date="2025-08" db="UniProtKB">
        <authorList>
            <consortium name="Ensembl"/>
        </authorList>
    </citation>
    <scope>IDENTIFICATION</scope>
</reference>
<dbReference type="eggNOG" id="ENOG502QSPZ">
    <property type="taxonomic scope" value="Eukaryota"/>
</dbReference>
<evidence type="ECO:0000313" key="3">
    <source>
        <dbReference type="Ensembl" id="ENSMODP00000040884.2"/>
    </source>
</evidence>
<sequence>MTLCWLIKPDCVPLEGNECHLVVINSTSYNVNHTFKDPGEYCLSVRVQNSTNQIPQYHLIKVLSSGIHPALFALPCVFLISGMLSFIIYVTYRNSYRQKDLVEKWPSGQKCCMKLCCIHYSLQPPSHDWKTIRESLELLHPFYKPVKSYSV</sequence>
<reference evidence="3 4" key="1">
    <citation type="journal article" date="2007" name="Nature">
        <title>Genome of the marsupial Monodelphis domestica reveals innovation in non-coding sequences.</title>
        <authorList>
            <person name="Mikkelsen T.S."/>
            <person name="Wakefield M.J."/>
            <person name="Aken B."/>
            <person name="Amemiya C.T."/>
            <person name="Chang J.L."/>
            <person name="Duke S."/>
            <person name="Garber M."/>
            <person name="Gentles A.J."/>
            <person name="Goodstadt L."/>
            <person name="Heger A."/>
            <person name="Jurka J."/>
            <person name="Kamal M."/>
            <person name="Mauceli E."/>
            <person name="Searle S.M."/>
            <person name="Sharpe T."/>
            <person name="Baker M.L."/>
            <person name="Batzer M.A."/>
            <person name="Benos P.V."/>
            <person name="Belov K."/>
            <person name="Clamp M."/>
            <person name="Cook A."/>
            <person name="Cuff J."/>
            <person name="Das R."/>
            <person name="Davidow L."/>
            <person name="Deakin J.E."/>
            <person name="Fazzari M.J."/>
            <person name="Glass J.L."/>
            <person name="Grabherr M."/>
            <person name="Greally J.M."/>
            <person name="Gu W."/>
            <person name="Hore T.A."/>
            <person name="Huttley G.A."/>
            <person name="Kleber M."/>
            <person name="Jirtle R.L."/>
            <person name="Koina E."/>
            <person name="Lee J.T."/>
            <person name="Mahony S."/>
            <person name="Marra M.A."/>
            <person name="Miller R.D."/>
            <person name="Nicholls R.D."/>
            <person name="Oda M."/>
            <person name="Papenfuss A.T."/>
            <person name="Parra Z.E."/>
            <person name="Pollock D.D."/>
            <person name="Ray D.A."/>
            <person name="Schein J.E."/>
            <person name="Speed T.P."/>
            <person name="Thompson K."/>
            <person name="VandeBerg J.L."/>
            <person name="Wade C.M."/>
            <person name="Walker J.A."/>
            <person name="Waters P.D."/>
            <person name="Webber C."/>
            <person name="Weidman J.R."/>
            <person name="Xie X."/>
            <person name="Zody M.C."/>
            <person name="Baldwin J."/>
            <person name="Abdouelleil A."/>
            <person name="Abdulkadir J."/>
            <person name="Abebe A."/>
            <person name="Abera B."/>
            <person name="Abreu J."/>
            <person name="Acer S.C."/>
            <person name="Aftuck L."/>
            <person name="Alexander A."/>
            <person name="An P."/>
            <person name="Anderson E."/>
            <person name="Anderson S."/>
            <person name="Arachi H."/>
            <person name="Azer M."/>
            <person name="Bachantsang P."/>
            <person name="Barry A."/>
            <person name="Bayul T."/>
            <person name="Berlin A."/>
            <person name="Bessette D."/>
            <person name="Bloom T."/>
            <person name="Bloom T."/>
            <person name="Boguslavskiy L."/>
            <person name="Bonnet C."/>
            <person name="Boukhgalter B."/>
            <person name="Bourzgui I."/>
            <person name="Brown A."/>
            <person name="Cahill P."/>
            <person name="Channer S."/>
            <person name="Cheshatsang Y."/>
            <person name="Chuda L."/>
            <person name="Citroen M."/>
            <person name="Collymore A."/>
            <person name="Cooke P."/>
            <person name="Costello M."/>
            <person name="D'Aco K."/>
            <person name="Daza R."/>
            <person name="De Haan G."/>
            <person name="DeGray S."/>
            <person name="DeMaso C."/>
            <person name="Dhargay N."/>
            <person name="Dooley K."/>
            <person name="Dooley E."/>
            <person name="Doricent M."/>
            <person name="Dorje P."/>
            <person name="Dorjee K."/>
            <person name="Dupes A."/>
            <person name="Elong R."/>
            <person name="Falk J."/>
            <person name="Farina A."/>
            <person name="Faro S."/>
            <person name="Ferguson D."/>
            <person name="Fisher S."/>
            <person name="Foley C.D."/>
            <person name="Franke A."/>
            <person name="Friedrich D."/>
            <person name="Gadbois L."/>
            <person name="Gearin G."/>
            <person name="Gearin C.R."/>
            <person name="Giannoukos G."/>
            <person name="Goode T."/>
            <person name="Graham J."/>
            <person name="Grandbois E."/>
            <person name="Grewal S."/>
            <person name="Gyaltsen K."/>
            <person name="Hafez N."/>
            <person name="Hagos B."/>
            <person name="Hall J."/>
            <person name="Henson C."/>
            <person name="Hollinger A."/>
            <person name="Honan T."/>
            <person name="Huard M.D."/>
            <person name="Hughes L."/>
            <person name="Hurhula B."/>
            <person name="Husby M.E."/>
            <person name="Kamat A."/>
            <person name="Kanga B."/>
            <person name="Kashin S."/>
            <person name="Khazanovich D."/>
            <person name="Kisner P."/>
            <person name="Lance K."/>
            <person name="Lara M."/>
            <person name="Lee W."/>
            <person name="Lennon N."/>
            <person name="Letendre F."/>
            <person name="LeVine R."/>
            <person name="Lipovsky A."/>
            <person name="Liu X."/>
            <person name="Liu J."/>
            <person name="Liu S."/>
            <person name="Lokyitsang T."/>
            <person name="Lokyitsang Y."/>
            <person name="Lubonja R."/>
            <person name="Lui A."/>
            <person name="MacDonald P."/>
            <person name="Magnisalis V."/>
            <person name="Maru K."/>
            <person name="Matthews C."/>
            <person name="McCusker W."/>
            <person name="McDonough S."/>
            <person name="Mehta T."/>
            <person name="Meldrim J."/>
            <person name="Meneus L."/>
            <person name="Mihai O."/>
            <person name="Mihalev A."/>
            <person name="Mihova T."/>
            <person name="Mittelman R."/>
            <person name="Mlenga V."/>
            <person name="Montmayeur A."/>
            <person name="Mulrain L."/>
            <person name="Navidi A."/>
            <person name="Naylor J."/>
            <person name="Negash T."/>
            <person name="Nguyen T."/>
            <person name="Nguyen N."/>
            <person name="Nicol R."/>
            <person name="Norbu C."/>
            <person name="Norbu N."/>
            <person name="Novod N."/>
            <person name="O'Neill B."/>
            <person name="Osman S."/>
            <person name="Markiewicz E."/>
            <person name="Oyono O.L."/>
            <person name="Patti C."/>
            <person name="Phunkhang P."/>
            <person name="Pierre F."/>
            <person name="Priest M."/>
            <person name="Raghuraman S."/>
            <person name="Rege F."/>
            <person name="Reyes R."/>
            <person name="Rise C."/>
            <person name="Rogov P."/>
            <person name="Ross K."/>
            <person name="Ryan E."/>
            <person name="Settipalli S."/>
            <person name="Shea T."/>
            <person name="Sherpa N."/>
            <person name="Shi L."/>
            <person name="Shih D."/>
            <person name="Sparrow T."/>
            <person name="Spaulding J."/>
            <person name="Stalker J."/>
            <person name="Stange-Thomann N."/>
            <person name="Stavropoulos S."/>
            <person name="Stone C."/>
            <person name="Strader C."/>
            <person name="Tesfaye S."/>
            <person name="Thomson T."/>
            <person name="Thoulutsang Y."/>
            <person name="Thoulutsang D."/>
            <person name="Topham K."/>
            <person name="Topping I."/>
            <person name="Tsamla T."/>
            <person name="Vassiliev H."/>
            <person name="Vo A."/>
            <person name="Wangchuk T."/>
            <person name="Wangdi T."/>
            <person name="Weiand M."/>
            <person name="Wilkinson J."/>
            <person name="Wilson A."/>
            <person name="Yadav S."/>
            <person name="Young G."/>
            <person name="Yu Q."/>
            <person name="Zembek L."/>
            <person name="Zhong D."/>
            <person name="Zimmer A."/>
            <person name="Zwirko Z."/>
            <person name="Jaffe D.B."/>
            <person name="Alvarez P."/>
            <person name="Brockman W."/>
            <person name="Butler J."/>
            <person name="Chin C."/>
            <person name="Gnerre S."/>
            <person name="MacCallum I."/>
            <person name="Graves J.A."/>
            <person name="Ponting C.P."/>
            <person name="Breen M."/>
            <person name="Samollow P.B."/>
            <person name="Lander E.S."/>
            <person name="Lindblad-Toh K."/>
        </authorList>
    </citation>
    <scope>NUCLEOTIDE SEQUENCE [LARGE SCALE GENOMIC DNA]</scope>
</reference>
<dbReference type="InterPro" id="IPR035986">
    <property type="entry name" value="PKD_dom_sf"/>
</dbReference>
<dbReference type="Ensembl" id="ENSMODT00000043992.2">
    <property type="protein sequence ID" value="ENSMODP00000040884.2"/>
    <property type="gene ID" value="ENSMODG00000028886.2"/>
</dbReference>
<dbReference type="InterPro" id="IPR046846">
    <property type="entry name" value="PKAT_KLD"/>
</dbReference>
<reference evidence="3" key="3">
    <citation type="submission" date="2025-09" db="UniProtKB">
        <authorList>
            <consortium name="Ensembl"/>
        </authorList>
    </citation>
    <scope>IDENTIFICATION</scope>
</reference>
<dbReference type="InterPro" id="IPR045219">
    <property type="entry name" value="PKAT"/>
</dbReference>
<keyword evidence="1" id="KW-0472">Membrane</keyword>
<dbReference type="HOGENOM" id="CLU_107633_0_0_1"/>
<dbReference type="GeneTree" id="ENSGT00950000183188"/>
<evidence type="ECO:0000256" key="1">
    <source>
        <dbReference type="SAM" id="Phobius"/>
    </source>
</evidence>
<keyword evidence="4" id="KW-1185">Reference proteome</keyword>
<evidence type="ECO:0000313" key="4">
    <source>
        <dbReference type="Proteomes" id="UP000002280"/>
    </source>
</evidence>
<dbReference type="InParanoid" id="K7E532"/>
<dbReference type="Bgee" id="ENSMODG00000028886">
    <property type="expression patterns" value="Expressed in cerebellum and 15 other cell types or tissues"/>
</dbReference>
<dbReference type="PANTHER" id="PTHR11861:SF10">
    <property type="entry name" value="TRANSMEMBRANE PROTEIN 130"/>
    <property type="match status" value="1"/>
</dbReference>
<evidence type="ECO:0000259" key="2">
    <source>
        <dbReference type="Pfam" id="PF20433"/>
    </source>
</evidence>
<keyword evidence="1" id="KW-0812">Transmembrane</keyword>
<protein>
    <recommendedName>
        <fullName evidence="2">PKAT KLD domain-containing protein</fullName>
    </recommendedName>
</protein>
<dbReference type="PANTHER" id="PTHR11861">
    <property type="entry name" value="MELANOCYTE PROTEIN PMEL 17-RELATED"/>
    <property type="match status" value="1"/>
</dbReference>
<name>K7E532_MONDO</name>